<evidence type="ECO:0008006" key="2">
    <source>
        <dbReference type="Google" id="ProtNLM"/>
    </source>
</evidence>
<dbReference type="Gene3D" id="3.40.50.450">
    <property type="match status" value="1"/>
</dbReference>
<evidence type="ECO:0000313" key="1">
    <source>
        <dbReference type="EMBL" id="GAH39107.1"/>
    </source>
</evidence>
<accession>X1F2F2</accession>
<name>X1F2F2_9ZZZZ</name>
<dbReference type="AlphaFoldDB" id="X1F2F2"/>
<comment type="caution">
    <text evidence="1">The sequence shown here is derived from an EMBL/GenBank/DDBJ whole genome shotgun (WGS) entry which is preliminary data.</text>
</comment>
<reference evidence="1" key="1">
    <citation type="journal article" date="2014" name="Front. Microbiol.">
        <title>High frequency of phylogenetically diverse reductive dehalogenase-homologous genes in deep subseafloor sedimentary metagenomes.</title>
        <authorList>
            <person name="Kawai M."/>
            <person name="Futagami T."/>
            <person name="Toyoda A."/>
            <person name="Takaki Y."/>
            <person name="Nishi S."/>
            <person name="Hori S."/>
            <person name="Arai W."/>
            <person name="Tsubouchi T."/>
            <person name="Morono Y."/>
            <person name="Uchiyama I."/>
            <person name="Ito T."/>
            <person name="Fujiyama A."/>
            <person name="Inagaki F."/>
            <person name="Takami H."/>
        </authorList>
    </citation>
    <scope>NUCLEOTIDE SEQUENCE</scope>
    <source>
        <strain evidence="1">Expedition CK06-06</strain>
    </source>
</reference>
<dbReference type="EMBL" id="BARU01005627">
    <property type="protein sequence ID" value="GAH39107.1"/>
    <property type="molecule type" value="Genomic_DNA"/>
</dbReference>
<protein>
    <recommendedName>
        <fullName evidence="2">Nucleoside 2-deoxyribosyltransferase like</fullName>
    </recommendedName>
</protein>
<proteinExistence type="predicted"/>
<gene>
    <name evidence="1" type="ORF">S03H2_10995</name>
</gene>
<dbReference type="InterPro" id="IPR039470">
    <property type="entry name" value="Nuc_deoxyri_tr2"/>
</dbReference>
<dbReference type="Pfam" id="PF15891">
    <property type="entry name" value="Nuc_deoxyri_tr2"/>
    <property type="match status" value="1"/>
</dbReference>
<sequence>MAKIIKAPFNFTPLEKTSVFLAGSIEMGAAENWQQTLEKSLKHLDIVILNPRREDWDSSWIQSINNPQFREQVEWELLAQESADIIVMYFSPGTKSPITLLEFGLFVRSDKLIVCCPKGFWRKGNVDIVCKYYGIKRADTLVELTDGVVNRVDGILK</sequence>
<organism evidence="1">
    <name type="scientific">marine sediment metagenome</name>
    <dbReference type="NCBI Taxonomy" id="412755"/>
    <lineage>
        <taxon>unclassified sequences</taxon>
        <taxon>metagenomes</taxon>
        <taxon>ecological metagenomes</taxon>
    </lineage>
</organism>